<dbReference type="Proteomes" id="UP001610334">
    <property type="component" value="Unassembled WGS sequence"/>
</dbReference>
<name>A0ABR4GZ53_9EURO</name>
<dbReference type="EMBL" id="JBFXLT010000112">
    <property type="protein sequence ID" value="KAL2808436.1"/>
    <property type="molecule type" value="Genomic_DNA"/>
</dbReference>
<evidence type="ECO:0000256" key="1">
    <source>
        <dbReference type="SAM" id="MobiDB-lite"/>
    </source>
</evidence>
<accession>A0ABR4GZ53</accession>
<sequence length="339" mass="36532">MWGLPVLDSIQFPDLESLGGLDVYQVNDLQNFTFPKLRQVDGKIDITSIETDSNVDFGLLEHAGALRLHGQFKDIKISSLQTVDNDLVIESCEGCKAKDSHMQVPDNVPVIDLSSLVSVGYIKIAGVISGVSMPDLASIGPPASPGNANLSTDSGARFYFNETSDSFDFNLTHLEEVDKQFVIYGNIDSLHMEALRTINASIYIDAGRALDIDLPLESASSITLTGRITSVHLPNVSSDTPITLDSDYSCKDHSSLTEVSCPVPSKLTKAEKIGMGIGIAVGVALIILGVFFCCKLSRKQRAERQRTELADLPAYGVADSSTVLRPRTPPPPYSATGQT</sequence>
<keyword evidence="2" id="KW-0472">Membrane</keyword>
<feature type="transmembrane region" description="Helical" evidence="2">
    <location>
        <begin position="273"/>
        <end position="294"/>
    </location>
</feature>
<proteinExistence type="predicted"/>
<comment type="caution">
    <text evidence="3">The sequence shown here is derived from an EMBL/GenBank/DDBJ whole genome shotgun (WGS) entry which is preliminary data.</text>
</comment>
<keyword evidence="2" id="KW-1133">Transmembrane helix</keyword>
<keyword evidence="2" id="KW-0812">Transmembrane</keyword>
<organism evidence="3 4">
    <name type="scientific">Aspergillus granulosus</name>
    <dbReference type="NCBI Taxonomy" id="176169"/>
    <lineage>
        <taxon>Eukaryota</taxon>
        <taxon>Fungi</taxon>
        <taxon>Dikarya</taxon>
        <taxon>Ascomycota</taxon>
        <taxon>Pezizomycotina</taxon>
        <taxon>Eurotiomycetes</taxon>
        <taxon>Eurotiomycetidae</taxon>
        <taxon>Eurotiales</taxon>
        <taxon>Aspergillaceae</taxon>
        <taxon>Aspergillus</taxon>
        <taxon>Aspergillus subgen. Nidulantes</taxon>
    </lineage>
</organism>
<reference evidence="3 4" key="1">
    <citation type="submission" date="2024-07" db="EMBL/GenBank/DDBJ databases">
        <title>Section-level genome sequencing and comparative genomics of Aspergillus sections Usti and Cavernicolus.</title>
        <authorList>
            <consortium name="Lawrence Berkeley National Laboratory"/>
            <person name="Nybo J.L."/>
            <person name="Vesth T.C."/>
            <person name="Theobald S."/>
            <person name="Frisvad J.C."/>
            <person name="Larsen T.O."/>
            <person name="Kjaerboelling I."/>
            <person name="Rothschild-Mancinelli K."/>
            <person name="Lyhne E.K."/>
            <person name="Kogle M.E."/>
            <person name="Barry K."/>
            <person name="Clum A."/>
            <person name="Na H."/>
            <person name="Ledsgaard L."/>
            <person name="Lin J."/>
            <person name="Lipzen A."/>
            <person name="Kuo A."/>
            <person name="Riley R."/>
            <person name="Mondo S."/>
            <person name="Labutti K."/>
            <person name="Haridas S."/>
            <person name="Pangalinan J."/>
            <person name="Salamov A.A."/>
            <person name="Simmons B.A."/>
            <person name="Magnuson J.K."/>
            <person name="Chen J."/>
            <person name="Drula E."/>
            <person name="Henrissat B."/>
            <person name="Wiebenga A."/>
            <person name="Lubbers R.J."/>
            <person name="Gomes A.C."/>
            <person name="Makela M.R."/>
            <person name="Stajich J."/>
            <person name="Grigoriev I.V."/>
            <person name="Mortensen U.H."/>
            <person name="De Vries R.P."/>
            <person name="Baker S.E."/>
            <person name="Andersen M.R."/>
        </authorList>
    </citation>
    <scope>NUCLEOTIDE SEQUENCE [LARGE SCALE GENOMIC DNA]</scope>
    <source>
        <strain evidence="3 4">CBS 588.65</strain>
    </source>
</reference>
<keyword evidence="4" id="KW-1185">Reference proteome</keyword>
<evidence type="ECO:0000313" key="4">
    <source>
        <dbReference type="Proteomes" id="UP001610334"/>
    </source>
</evidence>
<gene>
    <name evidence="3" type="ORF">BJX63DRAFT_409246</name>
</gene>
<protein>
    <submittedName>
        <fullName evidence="3">Uncharacterized protein</fullName>
    </submittedName>
</protein>
<feature type="region of interest" description="Disordered" evidence="1">
    <location>
        <begin position="320"/>
        <end position="339"/>
    </location>
</feature>
<evidence type="ECO:0000313" key="3">
    <source>
        <dbReference type="EMBL" id="KAL2808436.1"/>
    </source>
</evidence>
<evidence type="ECO:0000256" key="2">
    <source>
        <dbReference type="SAM" id="Phobius"/>
    </source>
</evidence>